<dbReference type="FunFam" id="2.40.50.140:FF:000225">
    <property type="entry name" value="tyrosine--tRNA ligase, cytoplasmic"/>
    <property type="match status" value="1"/>
</dbReference>
<dbReference type="PROSITE" id="PS50886">
    <property type="entry name" value="TRBD"/>
    <property type="match status" value="1"/>
</dbReference>
<dbReference type="Pfam" id="PF01588">
    <property type="entry name" value="tRNA_bind"/>
    <property type="match status" value="1"/>
</dbReference>
<dbReference type="OrthoDB" id="19141at2759"/>
<keyword evidence="6" id="KW-1185">Reference proteome</keyword>
<dbReference type="PANTHER" id="PTHR11586">
    <property type="entry name" value="TRNA-AMINOACYLATION COFACTOR ARC1 FAMILY MEMBER"/>
    <property type="match status" value="1"/>
</dbReference>
<dbReference type="GeneID" id="25732275"/>
<dbReference type="AlphaFoldDB" id="A0A0D2LNA0"/>
<dbReference type="InterPro" id="IPR002547">
    <property type="entry name" value="tRNA-bd_dom"/>
</dbReference>
<dbReference type="Proteomes" id="UP000054498">
    <property type="component" value="Unassembled WGS sequence"/>
</dbReference>
<dbReference type="GO" id="GO:0000049">
    <property type="term" value="F:tRNA binding"/>
    <property type="evidence" value="ECO:0007669"/>
    <property type="project" value="UniProtKB-UniRule"/>
</dbReference>
<keyword evidence="2 3" id="KW-0694">RNA-binding</keyword>
<evidence type="ECO:0000256" key="2">
    <source>
        <dbReference type="ARBA" id="ARBA00022884"/>
    </source>
</evidence>
<evidence type="ECO:0000256" key="1">
    <source>
        <dbReference type="ARBA" id="ARBA00022555"/>
    </source>
</evidence>
<dbReference type="RefSeq" id="XP_013892294.1">
    <property type="nucleotide sequence ID" value="XM_014036840.1"/>
</dbReference>
<dbReference type="InterPro" id="IPR012340">
    <property type="entry name" value="NA-bd_OB-fold"/>
</dbReference>
<accession>A0A0D2LNA0</accession>
<protein>
    <recommendedName>
        <fullName evidence="4">tRNA-binding domain-containing protein</fullName>
    </recommendedName>
</protein>
<keyword evidence="1 3" id="KW-0820">tRNA-binding</keyword>
<dbReference type="SUPFAM" id="SSF50249">
    <property type="entry name" value="Nucleic acid-binding proteins"/>
    <property type="match status" value="1"/>
</dbReference>
<sequence>MAASTDAAAATADAAAADEVAAAPASPAAALDIRIGRVAKCERHPDADSLFVEEVDVGESEMRTIVSGLVQFVPLEEMQDRRVVVLCNLKARNMRGIKSHGMLLCASNAAHDAVEPLAPPEGAAVGERVWFGEGGKEQGAPAEPNRVQKKKIWEAVQPDLKTDADRELALLQHRITTQQQPWMDAVAALSDNTPLNYT</sequence>
<reference evidence="5 6" key="1">
    <citation type="journal article" date="2013" name="BMC Genomics">
        <title>Reconstruction of the lipid metabolism for the microalga Monoraphidium neglectum from its genome sequence reveals characteristics suitable for biofuel production.</title>
        <authorList>
            <person name="Bogen C."/>
            <person name="Al-Dilaimi A."/>
            <person name="Albersmeier A."/>
            <person name="Wichmann J."/>
            <person name="Grundmann M."/>
            <person name="Rupp O."/>
            <person name="Lauersen K.J."/>
            <person name="Blifernez-Klassen O."/>
            <person name="Kalinowski J."/>
            <person name="Goesmann A."/>
            <person name="Mussgnug J.H."/>
            <person name="Kruse O."/>
        </authorList>
    </citation>
    <scope>NUCLEOTIDE SEQUENCE [LARGE SCALE GENOMIC DNA]</scope>
    <source>
        <strain evidence="5 6">SAG 48.87</strain>
    </source>
</reference>
<organism evidence="5 6">
    <name type="scientific">Monoraphidium neglectum</name>
    <dbReference type="NCBI Taxonomy" id="145388"/>
    <lineage>
        <taxon>Eukaryota</taxon>
        <taxon>Viridiplantae</taxon>
        <taxon>Chlorophyta</taxon>
        <taxon>core chlorophytes</taxon>
        <taxon>Chlorophyceae</taxon>
        <taxon>CS clade</taxon>
        <taxon>Sphaeropleales</taxon>
        <taxon>Selenastraceae</taxon>
        <taxon>Monoraphidium</taxon>
    </lineage>
</organism>
<dbReference type="InterPro" id="IPR051270">
    <property type="entry name" value="Tyrosine-tRNA_ligase_regulator"/>
</dbReference>
<gene>
    <name evidence="5" type="ORF">MNEG_14688</name>
</gene>
<feature type="domain" description="TRNA-binding" evidence="4">
    <location>
        <begin position="27"/>
        <end position="130"/>
    </location>
</feature>
<evidence type="ECO:0000313" key="5">
    <source>
        <dbReference type="EMBL" id="KIY93274.1"/>
    </source>
</evidence>
<proteinExistence type="predicted"/>
<dbReference type="STRING" id="145388.A0A0D2LNA0"/>
<dbReference type="Gene3D" id="2.40.50.140">
    <property type="entry name" value="Nucleic acid-binding proteins"/>
    <property type="match status" value="1"/>
</dbReference>
<evidence type="ECO:0000313" key="6">
    <source>
        <dbReference type="Proteomes" id="UP000054498"/>
    </source>
</evidence>
<name>A0A0D2LNA0_9CHLO</name>
<dbReference type="KEGG" id="mng:MNEG_14688"/>
<dbReference type="CDD" id="cd02799">
    <property type="entry name" value="tRNA_bind_EMAP-II_like"/>
    <property type="match status" value="1"/>
</dbReference>
<evidence type="ECO:0000259" key="4">
    <source>
        <dbReference type="PROSITE" id="PS50886"/>
    </source>
</evidence>
<dbReference type="PANTHER" id="PTHR11586:SF47">
    <property type="entry name" value="NUCLEIC ACID-BINDING, OB-FOLD-LIKE PROTEIN"/>
    <property type="match status" value="1"/>
</dbReference>
<dbReference type="EMBL" id="KK104903">
    <property type="protein sequence ID" value="KIY93274.1"/>
    <property type="molecule type" value="Genomic_DNA"/>
</dbReference>
<evidence type="ECO:0000256" key="3">
    <source>
        <dbReference type="PROSITE-ProRule" id="PRU00209"/>
    </source>
</evidence>